<comment type="caution">
    <text evidence="2">The sequence shown here is derived from an EMBL/GenBank/DDBJ whole genome shotgun (WGS) entry which is preliminary data.</text>
</comment>
<gene>
    <name evidence="2" type="ORF">NCTC8185_02447</name>
</gene>
<proteinExistence type="predicted"/>
<name>A0A0H1YLS7_STRAG</name>
<dbReference type="AlphaFoldDB" id="A0A0H1YLS7"/>
<reference evidence="2 3" key="1">
    <citation type="submission" date="2018-06" db="EMBL/GenBank/DDBJ databases">
        <authorList>
            <consortium name="Pathogen Informatics"/>
            <person name="Doyle S."/>
        </authorList>
    </citation>
    <scope>NUCLEOTIDE SEQUENCE [LARGE SCALE GENOMIC DNA]</scope>
    <source>
        <strain evidence="2 3">NCTC8185</strain>
    </source>
</reference>
<evidence type="ECO:0000313" key="3">
    <source>
        <dbReference type="Proteomes" id="UP000254076"/>
    </source>
</evidence>
<dbReference type="RefSeq" id="WP_000138926.1">
    <property type="nucleotide sequence ID" value="NZ_CP008813.1"/>
</dbReference>
<sequence>MTEQDFQQELTYQLTMAQAKQLLSQGLISEAVFQEFKEKMLEKYEPFLSQLVA</sequence>
<protein>
    <submittedName>
        <fullName evidence="2">Phage lysin</fullName>
    </submittedName>
</protein>
<dbReference type="Proteomes" id="UP000254076">
    <property type="component" value="Unassembled WGS sequence"/>
</dbReference>
<evidence type="ECO:0000259" key="1">
    <source>
        <dbReference type="Pfam" id="PF20612"/>
    </source>
</evidence>
<organism evidence="2 3">
    <name type="scientific">Streptococcus agalactiae</name>
    <dbReference type="NCBI Taxonomy" id="1311"/>
    <lineage>
        <taxon>Bacteria</taxon>
        <taxon>Bacillati</taxon>
        <taxon>Bacillota</taxon>
        <taxon>Bacilli</taxon>
        <taxon>Lactobacillales</taxon>
        <taxon>Streptococcaceae</taxon>
        <taxon>Streptococcus</taxon>
    </lineage>
</organism>
<dbReference type="InterPro" id="IPR046749">
    <property type="entry name" value="SHOCT_2"/>
</dbReference>
<evidence type="ECO:0000313" key="2">
    <source>
        <dbReference type="EMBL" id="SUN15120.1"/>
    </source>
</evidence>
<dbReference type="EMBL" id="UHEQ01000004">
    <property type="protein sequence ID" value="SUN15120.1"/>
    <property type="molecule type" value="Genomic_DNA"/>
</dbReference>
<feature type="domain" description="SHOCT-like" evidence="1">
    <location>
        <begin position="1"/>
        <end position="52"/>
    </location>
</feature>
<dbReference type="Pfam" id="PF20612">
    <property type="entry name" value="SHOCT_2"/>
    <property type="match status" value="1"/>
</dbReference>
<accession>A0A0H1YLS7</accession>